<dbReference type="Proteomes" id="UP000675881">
    <property type="component" value="Chromosome 1"/>
</dbReference>
<dbReference type="OrthoDB" id="4007at2759"/>
<evidence type="ECO:0000313" key="4">
    <source>
        <dbReference type="Proteomes" id="UP000675881"/>
    </source>
</evidence>
<keyword evidence="4" id="KW-1185">Reference proteome</keyword>
<dbReference type="Pfam" id="PF03981">
    <property type="entry name" value="Ubiq_cyt_C_chap"/>
    <property type="match status" value="1"/>
</dbReference>
<dbReference type="PANTHER" id="PTHR12184:SF1">
    <property type="entry name" value="UBIQUINOL-CYTOCHROME-C REDUCTASE COMPLEX ASSEMBLY FACTOR 1"/>
    <property type="match status" value="1"/>
</dbReference>
<evidence type="ECO:0000256" key="1">
    <source>
        <dbReference type="ARBA" id="ARBA00006407"/>
    </source>
</evidence>
<protein>
    <submittedName>
        <fullName evidence="3">CBP3</fullName>
    </submittedName>
</protein>
<organism evidence="3 4">
    <name type="scientific">Lepeophtheirus salmonis</name>
    <name type="common">Salmon louse</name>
    <name type="synonym">Caligus salmonis</name>
    <dbReference type="NCBI Taxonomy" id="72036"/>
    <lineage>
        <taxon>Eukaryota</taxon>
        <taxon>Metazoa</taxon>
        <taxon>Ecdysozoa</taxon>
        <taxon>Arthropoda</taxon>
        <taxon>Crustacea</taxon>
        <taxon>Multicrustacea</taxon>
        <taxon>Hexanauplia</taxon>
        <taxon>Copepoda</taxon>
        <taxon>Siphonostomatoida</taxon>
        <taxon>Caligidae</taxon>
        <taxon>Lepeophtheirus</taxon>
    </lineage>
</organism>
<reference evidence="3" key="1">
    <citation type="submission" date="2021-02" db="EMBL/GenBank/DDBJ databases">
        <authorList>
            <person name="Bekaert M."/>
        </authorList>
    </citation>
    <scope>NUCLEOTIDE SEQUENCE</scope>
    <source>
        <strain evidence="3">IoA-00</strain>
    </source>
</reference>
<evidence type="ECO:0000313" key="3">
    <source>
        <dbReference type="EMBL" id="CAF2763004.1"/>
    </source>
</evidence>
<dbReference type="InterPro" id="IPR021150">
    <property type="entry name" value="Ubiq_cyt_c_chap"/>
</dbReference>
<dbReference type="AlphaFoldDB" id="A0A7R8GZE9"/>
<feature type="domain" description="Ubiquinol-cytochrome c chaperone" evidence="2">
    <location>
        <begin position="59"/>
        <end position="178"/>
    </location>
</feature>
<name>A0A7R8GZE9_LEPSM</name>
<dbReference type="EMBL" id="HG994580">
    <property type="protein sequence ID" value="CAF2763004.1"/>
    <property type="molecule type" value="Genomic_DNA"/>
</dbReference>
<dbReference type="InterPro" id="IPR007129">
    <property type="entry name" value="Ubiqinol_cyt_c_chaperone_CPB3"/>
</dbReference>
<gene>
    <name evidence="3" type="ORF">LSAA_2196</name>
</gene>
<evidence type="ECO:0000259" key="2">
    <source>
        <dbReference type="Pfam" id="PF03981"/>
    </source>
</evidence>
<dbReference type="GO" id="GO:0034551">
    <property type="term" value="P:mitochondrial respiratory chain complex III assembly"/>
    <property type="evidence" value="ECO:0007669"/>
    <property type="project" value="TreeGrafter"/>
</dbReference>
<sequence>MALVGTLKGARRTPSHLRSVNHLGKLLGIGVTRDINVGHPLKSLNRSPLSLNALTWFETLDLDDTFFSWFKVVELHVWMVSLRLLQDPSSEMNEVFFSIRNSLIEAIWNEAHNRIGSVGVKGRKRNNYLSGLSNQLRIAFLLYDDGVLGSDTRLANALWEGFFNKRDDISVEQLSRMVDSCGVS</sequence>
<accession>A0A7R8GZE9</accession>
<dbReference type="PANTHER" id="PTHR12184">
    <property type="entry name" value="UBIQUINOL-CYTOCHROME C REDUCTASE COMPLEX ASSEMBLY FACTOR 1 FAMILY MEMBER"/>
    <property type="match status" value="1"/>
</dbReference>
<comment type="similarity">
    <text evidence="1">Belongs to the CBP3 family.</text>
</comment>
<dbReference type="GO" id="GO:0005739">
    <property type="term" value="C:mitochondrion"/>
    <property type="evidence" value="ECO:0007669"/>
    <property type="project" value="TreeGrafter"/>
</dbReference>
<proteinExistence type="inferred from homology"/>